<keyword evidence="2" id="KW-1185">Reference proteome</keyword>
<dbReference type="InterPro" id="IPR035965">
    <property type="entry name" value="PAS-like_dom_sf"/>
</dbReference>
<organism evidence="1 2">
    <name type="scientific">Periweissella fabalis</name>
    <dbReference type="NCBI Taxonomy" id="1070421"/>
    <lineage>
        <taxon>Bacteria</taxon>
        <taxon>Bacillati</taxon>
        <taxon>Bacillota</taxon>
        <taxon>Bacilli</taxon>
        <taxon>Lactobacillales</taxon>
        <taxon>Lactobacillaceae</taxon>
        <taxon>Periweissella</taxon>
    </lineage>
</organism>
<dbReference type="SUPFAM" id="SSF55785">
    <property type="entry name" value="PYP-like sensor domain (PAS domain)"/>
    <property type="match status" value="1"/>
</dbReference>
<protein>
    <submittedName>
        <fullName evidence="1">Uncharacterized protein</fullName>
    </submittedName>
</protein>
<name>A0A7X6N4Y3_9LACO</name>
<dbReference type="Proteomes" id="UP000549765">
    <property type="component" value="Unassembled WGS sequence"/>
</dbReference>
<dbReference type="RefSeq" id="WP_168721851.1">
    <property type="nucleotide sequence ID" value="NZ_JAAXPN010000003.1"/>
</dbReference>
<dbReference type="AlphaFoldDB" id="A0A7X6N4Y3"/>
<dbReference type="Gene3D" id="3.30.450.20">
    <property type="entry name" value="PAS domain"/>
    <property type="match status" value="1"/>
</dbReference>
<sequence>MVDQIEVEKEKTFVDNQGTINLPTGHVSLTALRQILNSLPFEITFADADDRLAYYSDNEHRIERYAASELGASFVSLFPKADQVAVSRMLSDLHQGAAEHFEQWFPKNNQTIYNNFYAVRDIDGTFLGTLRFTGDISRIQGFRGVKTTFNSGKVDN</sequence>
<gene>
    <name evidence="1" type="ORF">HF964_04420</name>
</gene>
<dbReference type="EMBL" id="JAAXPN010000003">
    <property type="protein sequence ID" value="NKZ24055.1"/>
    <property type="molecule type" value="Genomic_DNA"/>
</dbReference>
<evidence type="ECO:0000313" key="2">
    <source>
        <dbReference type="Proteomes" id="UP000549765"/>
    </source>
</evidence>
<proteinExistence type="predicted"/>
<reference evidence="1 2" key="1">
    <citation type="submission" date="2020-04" db="EMBL/GenBank/DDBJ databases">
        <title>MicrobeNet Type strains.</title>
        <authorList>
            <person name="Nicholson A.C."/>
        </authorList>
    </citation>
    <scope>NUCLEOTIDE SEQUENCE [LARGE SCALE GENOMIC DNA]</scope>
    <source>
        <strain evidence="1 2">CCUG 61472</strain>
    </source>
</reference>
<accession>A0A7X6N4Y3</accession>
<evidence type="ECO:0000313" key="1">
    <source>
        <dbReference type="EMBL" id="NKZ24055.1"/>
    </source>
</evidence>
<dbReference type="Pfam" id="PF13596">
    <property type="entry name" value="PAS_10"/>
    <property type="match status" value="1"/>
</dbReference>
<comment type="caution">
    <text evidence="1">The sequence shown here is derived from an EMBL/GenBank/DDBJ whole genome shotgun (WGS) entry which is preliminary data.</text>
</comment>